<dbReference type="RefSeq" id="XP_001591377.1">
    <property type="nucleotide sequence ID" value="XM_001591327.1"/>
</dbReference>
<gene>
    <name evidence="1" type="ORF">SS1G_08003</name>
</gene>
<evidence type="ECO:0000313" key="2">
    <source>
        <dbReference type="Proteomes" id="UP000001312"/>
    </source>
</evidence>
<dbReference type="AlphaFoldDB" id="A7ERP9"/>
<evidence type="ECO:0000313" key="1">
    <source>
        <dbReference type="EMBL" id="EDN92141.1"/>
    </source>
</evidence>
<protein>
    <submittedName>
        <fullName evidence="1">Uncharacterized protein</fullName>
    </submittedName>
</protein>
<name>A7ERP9_SCLS1</name>
<dbReference type="EMBL" id="CH476630">
    <property type="protein sequence ID" value="EDN92141.1"/>
    <property type="molecule type" value="Genomic_DNA"/>
</dbReference>
<dbReference type="KEGG" id="ssl:SS1G_08003"/>
<organism evidence="1 2">
    <name type="scientific">Sclerotinia sclerotiorum (strain ATCC 18683 / 1980 / Ss-1)</name>
    <name type="common">White mold</name>
    <name type="synonym">Whetzelinia sclerotiorum</name>
    <dbReference type="NCBI Taxonomy" id="665079"/>
    <lineage>
        <taxon>Eukaryota</taxon>
        <taxon>Fungi</taxon>
        <taxon>Dikarya</taxon>
        <taxon>Ascomycota</taxon>
        <taxon>Pezizomycotina</taxon>
        <taxon>Leotiomycetes</taxon>
        <taxon>Helotiales</taxon>
        <taxon>Sclerotiniaceae</taxon>
        <taxon>Sclerotinia</taxon>
    </lineage>
</organism>
<dbReference type="InParanoid" id="A7ERP9"/>
<dbReference type="GeneID" id="5487342"/>
<accession>A7ERP9</accession>
<proteinExistence type="predicted"/>
<reference evidence="2" key="1">
    <citation type="journal article" date="2011" name="PLoS Genet.">
        <title>Genomic analysis of the necrotrophic fungal pathogens Sclerotinia sclerotiorum and Botrytis cinerea.</title>
        <authorList>
            <person name="Amselem J."/>
            <person name="Cuomo C.A."/>
            <person name="van Kan J.A."/>
            <person name="Viaud M."/>
            <person name="Benito E.P."/>
            <person name="Couloux A."/>
            <person name="Coutinho P.M."/>
            <person name="de Vries R.P."/>
            <person name="Dyer P.S."/>
            <person name="Fillinger S."/>
            <person name="Fournier E."/>
            <person name="Gout L."/>
            <person name="Hahn M."/>
            <person name="Kohn L."/>
            <person name="Lapalu N."/>
            <person name="Plummer K.M."/>
            <person name="Pradier J.M."/>
            <person name="Quevillon E."/>
            <person name="Sharon A."/>
            <person name="Simon A."/>
            <person name="ten Have A."/>
            <person name="Tudzynski B."/>
            <person name="Tudzynski P."/>
            <person name="Wincker P."/>
            <person name="Andrew M."/>
            <person name="Anthouard V."/>
            <person name="Beever R.E."/>
            <person name="Beffa R."/>
            <person name="Benoit I."/>
            <person name="Bouzid O."/>
            <person name="Brault B."/>
            <person name="Chen Z."/>
            <person name="Choquer M."/>
            <person name="Collemare J."/>
            <person name="Cotton P."/>
            <person name="Danchin E.G."/>
            <person name="Da Silva C."/>
            <person name="Gautier A."/>
            <person name="Giraud C."/>
            <person name="Giraud T."/>
            <person name="Gonzalez C."/>
            <person name="Grossetete S."/>
            <person name="Guldener U."/>
            <person name="Henrissat B."/>
            <person name="Howlett B.J."/>
            <person name="Kodira C."/>
            <person name="Kretschmer M."/>
            <person name="Lappartient A."/>
            <person name="Leroch M."/>
            <person name="Levis C."/>
            <person name="Mauceli E."/>
            <person name="Neuveglise C."/>
            <person name="Oeser B."/>
            <person name="Pearson M."/>
            <person name="Poulain J."/>
            <person name="Poussereau N."/>
            <person name="Quesneville H."/>
            <person name="Rascle C."/>
            <person name="Schumacher J."/>
            <person name="Segurens B."/>
            <person name="Sexton A."/>
            <person name="Silva E."/>
            <person name="Sirven C."/>
            <person name="Soanes D.M."/>
            <person name="Talbot N.J."/>
            <person name="Templeton M."/>
            <person name="Yandava C."/>
            <person name="Yarden O."/>
            <person name="Zeng Q."/>
            <person name="Rollins J.A."/>
            <person name="Lebrun M.H."/>
            <person name="Dickman M."/>
        </authorList>
    </citation>
    <scope>NUCLEOTIDE SEQUENCE [LARGE SCALE GENOMIC DNA]</scope>
    <source>
        <strain evidence="2">ATCC 18683 / 1980 / Ss-1</strain>
    </source>
</reference>
<sequence>MDLHNLLTDPGLSVGNAECGRELSKWIFLRGKFPDGWSSD</sequence>
<dbReference type="Proteomes" id="UP000001312">
    <property type="component" value="Unassembled WGS sequence"/>
</dbReference>
<keyword evidence="2" id="KW-1185">Reference proteome</keyword>